<accession>A0A5B9VUR5</accession>
<reference evidence="1 2" key="1">
    <citation type="submission" date="2019-08" db="EMBL/GenBank/DDBJ databases">
        <title>Deep-cultivation of Planctomycetes and their phenomic and genomic characterization uncovers novel biology.</title>
        <authorList>
            <person name="Wiegand S."/>
            <person name="Jogler M."/>
            <person name="Boedeker C."/>
            <person name="Pinto D."/>
            <person name="Vollmers J."/>
            <person name="Rivas-Marin E."/>
            <person name="Kohn T."/>
            <person name="Peeters S.H."/>
            <person name="Heuer A."/>
            <person name="Rast P."/>
            <person name="Oberbeckmann S."/>
            <person name="Bunk B."/>
            <person name="Jeske O."/>
            <person name="Meyerdierks A."/>
            <person name="Storesund J.E."/>
            <person name="Kallscheuer N."/>
            <person name="Luecker S."/>
            <person name="Lage O.M."/>
            <person name="Pohl T."/>
            <person name="Merkel B.J."/>
            <person name="Hornburger P."/>
            <person name="Mueller R.-W."/>
            <person name="Bruemmer F."/>
            <person name="Labrenz M."/>
            <person name="Spormann A.M."/>
            <person name="Op den Camp H."/>
            <person name="Overmann J."/>
            <person name="Amann R."/>
            <person name="Jetten M.S.M."/>
            <person name="Mascher T."/>
            <person name="Medema M.H."/>
            <person name="Devos D.P."/>
            <person name="Kaster A.-K."/>
            <person name="Ovreas L."/>
            <person name="Rohde M."/>
            <person name="Galperin M.Y."/>
            <person name="Jogler C."/>
        </authorList>
    </citation>
    <scope>NUCLEOTIDE SEQUENCE [LARGE SCALE GENOMIC DNA]</scope>
    <source>
        <strain evidence="1 2">OJF2</strain>
    </source>
</reference>
<dbReference type="OrthoDB" id="9953392at2"/>
<evidence type="ECO:0000313" key="1">
    <source>
        <dbReference type="EMBL" id="QEH32133.1"/>
    </source>
</evidence>
<dbReference type="AlphaFoldDB" id="A0A5B9VUR5"/>
<proteinExistence type="predicted"/>
<keyword evidence="2" id="KW-1185">Reference proteome</keyword>
<sequence>MVKVVRGIIRGRIIELSEDLGLTEGQQVEVRVDVVAAPEPVHVPRPWGEGLLRSAGALAADWTDEDDRILEQLERDRHRPSTREIPD</sequence>
<dbReference type="Proteomes" id="UP000324233">
    <property type="component" value="Chromosome"/>
</dbReference>
<organism evidence="1 2">
    <name type="scientific">Aquisphaera giovannonii</name>
    <dbReference type="NCBI Taxonomy" id="406548"/>
    <lineage>
        <taxon>Bacteria</taxon>
        <taxon>Pseudomonadati</taxon>
        <taxon>Planctomycetota</taxon>
        <taxon>Planctomycetia</taxon>
        <taxon>Isosphaerales</taxon>
        <taxon>Isosphaeraceae</taxon>
        <taxon>Aquisphaera</taxon>
    </lineage>
</organism>
<dbReference type="RefSeq" id="WP_148591094.1">
    <property type="nucleotide sequence ID" value="NZ_CP042997.1"/>
</dbReference>
<evidence type="ECO:0000313" key="2">
    <source>
        <dbReference type="Proteomes" id="UP000324233"/>
    </source>
</evidence>
<name>A0A5B9VUR5_9BACT</name>
<dbReference type="KEGG" id="agv:OJF2_06020"/>
<gene>
    <name evidence="1" type="ORF">OJF2_06020</name>
</gene>
<protein>
    <submittedName>
        <fullName evidence="1">Uncharacterized protein</fullName>
    </submittedName>
</protein>
<dbReference type="EMBL" id="CP042997">
    <property type="protein sequence ID" value="QEH32133.1"/>
    <property type="molecule type" value="Genomic_DNA"/>
</dbReference>